<protein>
    <submittedName>
        <fullName evidence="3">Uncharacterized protein</fullName>
    </submittedName>
</protein>
<name>A0AAD9IZ53_9ANNE</name>
<feature type="compositionally biased region" description="Polar residues" evidence="1">
    <location>
        <begin position="163"/>
        <end position="177"/>
    </location>
</feature>
<organism evidence="3 4">
    <name type="scientific">Paralvinella palmiformis</name>
    <dbReference type="NCBI Taxonomy" id="53620"/>
    <lineage>
        <taxon>Eukaryota</taxon>
        <taxon>Metazoa</taxon>
        <taxon>Spiralia</taxon>
        <taxon>Lophotrochozoa</taxon>
        <taxon>Annelida</taxon>
        <taxon>Polychaeta</taxon>
        <taxon>Sedentaria</taxon>
        <taxon>Canalipalpata</taxon>
        <taxon>Terebellida</taxon>
        <taxon>Terebelliformia</taxon>
        <taxon>Alvinellidae</taxon>
        <taxon>Paralvinella</taxon>
    </lineage>
</organism>
<keyword evidence="4" id="KW-1185">Reference proteome</keyword>
<dbReference type="EMBL" id="JAODUP010000885">
    <property type="protein sequence ID" value="KAK2143038.1"/>
    <property type="molecule type" value="Genomic_DNA"/>
</dbReference>
<dbReference type="AlphaFoldDB" id="A0AAD9IZ53"/>
<proteinExistence type="predicted"/>
<evidence type="ECO:0000256" key="1">
    <source>
        <dbReference type="SAM" id="MobiDB-lite"/>
    </source>
</evidence>
<feature type="transmembrane region" description="Helical" evidence="2">
    <location>
        <begin position="15"/>
        <end position="38"/>
    </location>
</feature>
<comment type="caution">
    <text evidence="3">The sequence shown here is derived from an EMBL/GenBank/DDBJ whole genome shotgun (WGS) entry which is preliminary data.</text>
</comment>
<feature type="compositionally biased region" description="Basic and acidic residues" evidence="1">
    <location>
        <begin position="85"/>
        <end position="94"/>
    </location>
</feature>
<keyword evidence="2" id="KW-0472">Membrane</keyword>
<sequence length="695" mass="75024">MRYKIVSFMASDLQVVPITAAVAFLILVVMIIGLCTCLKGSDDNRNKKVKRRNKKEQEAGRKQTHSSCDAEKGTPNGAISAVNGERPKSHDRALPEIPDEILGQNPYELMPGEAQYDAIDKESNEQPEEGHIKVSDRSRAHSRLSSGLAQNLYELMPEDVDSDSTPTCSAEGSQTYAKPNKKREGAETMSDATGTSNEPQAEDAGDVLYAEPKKTKNPYEKVKDVRQSSGHGSTVVTNPQLLGHDSLSIDTLDASTSSAPPIPMKNFDPECEELDQSVASSEVARQISIPGVSPTLSRMEVDTAVVPLVSTTDVELMHIAPSQGFESGQTSREGKREPPYSKVTARESLENLRRRQVAMGFQTPTLVIGSSSNRQDSTDVDYDQINYDQIKTPATAVEPSGDSELYAEIGGSVPSSARNSAYAAVNDTSLTTHAPTPPPVDTLKHLTETGSAESGISQHGRVTSVHLNQNSVASGSAVEGMKTIVGDVPHYAAVDKTKKTNNRHTFSGADGDSVEILYSKVNKNGLGSHSRDKSEVTKDLATGGAAIGYPVVGGGVVLMSKMPENDYCVVDDEKELNQEGSEIGSEYDPNYECVRNVSQPTVTVSRESGVAVETGVAREIETSAQDDTSLVQVDYEKKSSASGWNKKPLIREHIYQEINDAKKNSKRKSKEAKEQKRSSKHSHRDSGNGGNTKPL</sequence>
<feature type="compositionally biased region" description="Basic and acidic residues" evidence="1">
    <location>
        <begin position="122"/>
        <end position="139"/>
    </location>
</feature>
<keyword evidence="2" id="KW-1133">Transmembrane helix</keyword>
<dbReference type="Proteomes" id="UP001208570">
    <property type="component" value="Unassembled WGS sequence"/>
</dbReference>
<feature type="region of interest" description="Disordered" evidence="1">
    <location>
        <begin position="637"/>
        <end position="695"/>
    </location>
</feature>
<feature type="compositionally biased region" description="Basic and acidic residues" evidence="1">
    <location>
        <begin position="332"/>
        <end position="347"/>
    </location>
</feature>
<reference evidence="3" key="1">
    <citation type="journal article" date="2023" name="Mol. Biol. Evol.">
        <title>Third-Generation Sequencing Reveals the Adaptive Role of the Epigenome in Three Deep-Sea Polychaetes.</title>
        <authorList>
            <person name="Perez M."/>
            <person name="Aroh O."/>
            <person name="Sun Y."/>
            <person name="Lan Y."/>
            <person name="Juniper S.K."/>
            <person name="Young C.R."/>
            <person name="Angers B."/>
            <person name="Qian P.Y."/>
        </authorList>
    </citation>
    <scope>NUCLEOTIDE SEQUENCE</scope>
    <source>
        <strain evidence="3">P08H-3</strain>
    </source>
</reference>
<feature type="region of interest" description="Disordered" evidence="1">
    <location>
        <begin position="122"/>
        <end position="143"/>
    </location>
</feature>
<gene>
    <name evidence="3" type="ORF">LSH36_885g00073</name>
</gene>
<feature type="region of interest" description="Disordered" evidence="1">
    <location>
        <begin position="43"/>
        <end position="98"/>
    </location>
</feature>
<feature type="compositionally biased region" description="Basic and acidic residues" evidence="1">
    <location>
        <begin position="649"/>
        <end position="663"/>
    </location>
</feature>
<accession>A0AAD9IZ53</accession>
<evidence type="ECO:0000256" key="2">
    <source>
        <dbReference type="SAM" id="Phobius"/>
    </source>
</evidence>
<keyword evidence="2" id="KW-0812">Transmembrane</keyword>
<feature type="region of interest" description="Disordered" evidence="1">
    <location>
        <begin position="158"/>
        <end position="217"/>
    </location>
</feature>
<feature type="region of interest" description="Disordered" evidence="1">
    <location>
        <begin position="322"/>
        <end position="347"/>
    </location>
</feature>
<feature type="compositionally biased region" description="Polar residues" evidence="1">
    <location>
        <begin position="190"/>
        <end position="199"/>
    </location>
</feature>
<evidence type="ECO:0000313" key="4">
    <source>
        <dbReference type="Proteomes" id="UP001208570"/>
    </source>
</evidence>
<evidence type="ECO:0000313" key="3">
    <source>
        <dbReference type="EMBL" id="KAK2143038.1"/>
    </source>
</evidence>